<dbReference type="Gene3D" id="3.40.50.300">
    <property type="entry name" value="P-loop containing nucleotide triphosphate hydrolases"/>
    <property type="match status" value="1"/>
</dbReference>
<evidence type="ECO:0008006" key="3">
    <source>
        <dbReference type="Google" id="ProtNLM"/>
    </source>
</evidence>
<proteinExistence type="predicted"/>
<dbReference type="AlphaFoldDB" id="A0A1F8BJ61"/>
<dbReference type="InterPro" id="IPR027417">
    <property type="entry name" value="P-loop_NTPase"/>
</dbReference>
<sequence>MLKNVILAEMLEHGLFYHEEETKIALRKLEVSSEILPSELPQINEIIWPRESLRIDENLSIVGLNGPPSAGKTTVFTRSYNEMADKIQIPVSVTGTPTPWIYHLGRYASKFKNNLQGDPTIRYSFFEQHMWQLYALKSEYETYAEVCAGKEMSTPILVERNELDILVFSRANYLHGGRLHRFSQDIIEYTVEEIMQPDWPRLKPFYKAYIFCLIPPKESLDRDEEQENPSRTVLTLPFLNTLYEQYLRIHLQAISGDIPHPYACLDFTKTPDENYRLLTDTLNTMHDYFSKV</sequence>
<gene>
    <name evidence="1" type="ORF">A2893_03165</name>
</gene>
<dbReference type="EMBL" id="MGHH01000013">
    <property type="protein sequence ID" value="OGM64104.1"/>
    <property type="molecule type" value="Genomic_DNA"/>
</dbReference>
<accession>A0A1F8BJ61</accession>
<reference evidence="1 2" key="1">
    <citation type="journal article" date="2016" name="Nat. Commun.">
        <title>Thousands of microbial genomes shed light on interconnected biogeochemical processes in an aquifer system.</title>
        <authorList>
            <person name="Anantharaman K."/>
            <person name="Brown C.T."/>
            <person name="Hug L.A."/>
            <person name="Sharon I."/>
            <person name="Castelle C.J."/>
            <person name="Probst A.J."/>
            <person name="Thomas B.C."/>
            <person name="Singh A."/>
            <person name="Wilkins M.J."/>
            <person name="Karaoz U."/>
            <person name="Brodie E.L."/>
            <person name="Williams K.H."/>
            <person name="Hubbard S.S."/>
            <person name="Banfield J.F."/>
        </authorList>
    </citation>
    <scope>NUCLEOTIDE SEQUENCE [LARGE SCALE GENOMIC DNA]</scope>
</reference>
<evidence type="ECO:0000313" key="1">
    <source>
        <dbReference type="EMBL" id="OGM64104.1"/>
    </source>
</evidence>
<organism evidence="1 2">
    <name type="scientific">Candidatus Woesebacteria bacterium RIFCSPLOWO2_01_FULL_39_25</name>
    <dbReference type="NCBI Taxonomy" id="1802521"/>
    <lineage>
        <taxon>Bacteria</taxon>
        <taxon>Candidatus Woeseibacteriota</taxon>
    </lineage>
</organism>
<comment type="caution">
    <text evidence="1">The sequence shown here is derived from an EMBL/GenBank/DDBJ whole genome shotgun (WGS) entry which is preliminary data.</text>
</comment>
<dbReference type="SUPFAM" id="SSF52540">
    <property type="entry name" value="P-loop containing nucleoside triphosphate hydrolases"/>
    <property type="match status" value="1"/>
</dbReference>
<protein>
    <recommendedName>
        <fullName evidence="3">Deoxynucleoside kinase domain-containing protein</fullName>
    </recommendedName>
</protein>
<dbReference type="Proteomes" id="UP000176725">
    <property type="component" value="Unassembled WGS sequence"/>
</dbReference>
<evidence type="ECO:0000313" key="2">
    <source>
        <dbReference type="Proteomes" id="UP000176725"/>
    </source>
</evidence>
<name>A0A1F8BJ61_9BACT</name>